<evidence type="ECO:0000256" key="1">
    <source>
        <dbReference type="SAM" id="MobiDB-lite"/>
    </source>
</evidence>
<feature type="compositionally biased region" description="Low complexity" evidence="1">
    <location>
        <begin position="20"/>
        <end position="53"/>
    </location>
</feature>
<feature type="compositionally biased region" description="Low complexity" evidence="1">
    <location>
        <begin position="474"/>
        <end position="491"/>
    </location>
</feature>
<feature type="compositionally biased region" description="Low complexity" evidence="1">
    <location>
        <begin position="427"/>
        <end position="438"/>
    </location>
</feature>
<feature type="compositionally biased region" description="Low complexity" evidence="1">
    <location>
        <begin position="540"/>
        <end position="553"/>
    </location>
</feature>
<dbReference type="OrthoDB" id="3690045at2759"/>
<evidence type="ECO:0000313" key="3">
    <source>
        <dbReference type="Proteomes" id="UP000775547"/>
    </source>
</evidence>
<accession>A0A9P7KAI2</accession>
<sequence length="641" mass="68080">MEMSNIPNGGYHTNANVNEQVQLPVQVQPIPGGSSVDQSQSQNQNTTANTSGSVETPVKRKPGRPKGSTKKNITGEPPVPKVKRPVGRPRKDGFPAGSLGLSRPRAPKQPSASWAAPMSGVGYPQHHLVYPMMSSASAGPGTTLPSQLIHVPIDPNLQPDDWALLARTNPNAFLTTLLSALAAPNPISSAGPTVEEAFKSHLNSLTPPPNQMQPIPSLYSILKTFWLPSSPAYFSLTASASTARTPSEHRFLYWDPQPLVFNGIACPSCSAPLLNKGRISSGPIKVYDIERPFFVIGCEYVCRSPACTGPSTPEGRRFASTDASIFRALPIKLKDEFPARLMYADTDAGPGPNIWNWGALGVSRSLWNMVRGCLRVGMRRDVILQLVEAVKSGVPEEEFMVAGNESMQKEEDGDDDGDGEGDDRMGGESAPAGPSAGPSAGGGPPQGGAPPSQQDQPTELPNTFINAYNDAWKANSGVAPPGSSAPPQSSGNRSPLQQQQQPETGPSNTNTHGQGHSPSATPQLTSPPPSQAHASNYNKGFAGYPYAAYAFFPPNTPHAPQSDTPGTLKRAYPFPEENNNGVGLGDASKRSPRHCCKCGSQECKGKGGRSFCTNGCQDCGKLECKGRNSRRPDKKCTEGWS</sequence>
<gene>
    <name evidence="2" type="ORF">DXG03_008018</name>
</gene>
<dbReference type="Proteomes" id="UP000775547">
    <property type="component" value="Unassembled WGS sequence"/>
</dbReference>
<evidence type="ECO:0000313" key="2">
    <source>
        <dbReference type="EMBL" id="KAG5644636.1"/>
    </source>
</evidence>
<comment type="caution">
    <text evidence="2">The sequence shown here is derived from an EMBL/GenBank/DDBJ whole genome shotgun (WGS) entry which is preliminary data.</text>
</comment>
<dbReference type="EMBL" id="JABCKV010000063">
    <property type="protein sequence ID" value="KAG5644636.1"/>
    <property type="molecule type" value="Genomic_DNA"/>
</dbReference>
<keyword evidence="3" id="KW-1185">Reference proteome</keyword>
<feature type="region of interest" description="Disordered" evidence="1">
    <location>
        <begin position="473"/>
        <end position="593"/>
    </location>
</feature>
<organism evidence="2 3">
    <name type="scientific">Asterophora parasitica</name>
    <dbReference type="NCBI Taxonomy" id="117018"/>
    <lineage>
        <taxon>Eukaryota</taxon>
        <taxon>Fungi</taxon>
        <taxon>Dikarya</taxon>
        <taxon>Basidiomycota</taxon>
        <taxon>Agaricomycotina</taxon>
        <taxon>Agaricomycetes</taxon>
        <taxon>Agaricomycetidae</taxon>
        <taxon>Agaricales</taxon>
        <taxon>Tricholomatineae</taxon>
        <taxon>Lyophyllaceae</taxon>
        <taxon>Asterophora</taxon>
    </lineage>
</organism>
<feature type="compositionally biased region" description="Acidic residues" evidence="1">
    <location>
        <begin position="411"/>
        <end position="421"/>
    </location>
</feature>
<reference evidence="2" key="1">
    <citation type="submission" date="2020-07" db="EMBL/GenBank/DDBJ databases">
        <authorList>
            <person name="Nieuwenhuis M."/>
            <person name="Van De Peppel L.J.J."/>
        </authorList>
    </citation>
    <scope>NUCLEOTIDE SEQUENCE</scope>
    <source>
        <strain evidence="2">AP01</strain>
        <tissue evidence="2">Mycelium</tissue>
    </source>
</reference>
<feature type="compositionally biased region" description="Basic residues" evidence="1">
    <location>
        <begin position="59"/>
        <end position="69"/>
    </location>
</feature>
<protein>
    <submittedName>
        <fullName evidence="2">Uncharacterized protein</fullName>
    </submittedName>
</protein>
<reference evidence="2" key="2">
    <citation type="submission" date="2021-10" db="EMBL/GenBank/DDBJ databases">
        <title>Phylogenomics reveals ancestral predisposition of the termite-cultivated fungus Termitomyces towards a domesticated lifestyle.</title>
        <authorList>
            <person name="Auxier B."/>
            <person name="Grum-Grzhimaylo A."/>
            <person name="Cardenas M.E."/>
            <person name="Lodge J.D."/>
            <person name="Laessoe T."/>
            <person name="Pedersen O."/>
            <person name="Smith M.E."/>
            <person name="Kuyper T.W."/>
            <person name="Franco-Molano E.A."/>
            <person name="Baroni T.J."/>
            <person name="Aanen D.K."/>
        </authorList>
    </citation>
    <scope>NUCLEOTIDE SEQUENCE</scope>
    <source>
        <strain evidence="2">AP01</strain>
        <tissue evidence="2">Mycelium</tissue>
    </source>
</reference>
<feature type="region of interest" description="Disordered" evidence="1">
    <location>
        <begin position="1"/>
        <end position="113"/>
    </location>
</feature>
<dbReference type="AlphaFoldDB" id="A0A9P7KAI2"/>
<feature type="compositionally biased region" description="Polar residues" evidence="1">
    <location>
        <begin position="492"/>
        <end position="524"/>
    </location>
</feature>
<feature type="region of interest" description="Disordered" evidence="1">
    <location>
        <begin position="400"/>
        <end position="461"/>
    </location>
</feature>
<name>A0A9P7KAI2_9AGAR</name>
<proteinExistence type="predicted"/>
<feature type="compositionally biased region" description="Polar residues" evidence="1">
    <location>
        <begin position="1"/>
        <end position="19"/>
    </location>
</feature>